<evidence type="ECO:0000313" key="10">
    <source>
        <dbReference type="EMBL" id="OAP40830.1"/>
    </source>
</evidence>
<evidence type="ECO:0000256" key="8">
    <source>
        <dbReference type="SAM" id="MobiDB-lite"/>
    </source>
</evidence>
<dbReference type="SUPFAM" id="SSF141523">
    <property type="entry name" value="L,D-transpeptidase catalytic domain-like"/>
    <property type="match status" value="1"/>
</dbReference>
<dbReference type="InterPro" id="IPR038063">
    <property type="entry name" value="Transpep_catalytic_dom"/>
</dbReference>
<name>A0A178XZU6_9HYPH</name>
<dbReference type="STRING" id="1472378.AU381_02740"/>
<keyword evidence="4 7" id="KW-0133">Cell shape</keyword>
<keyword evidence="5 7" id="KW-0573">Peptidoglycan synthesis</keyword>
<evidence type="ECO:0000256" key="5">
    <source>
        <dbReference type="ARBA" id="ARBA00022984"/>
    </source>
</evidence>
<evidence type="ECO:0000259" key="9">
    <source>
        <dbReference type="PROSITE" id="PS52029"/>
    </source>
</evidence>
<evidence type="ECO:0000256" key="2">
    <source>
        <dbReference type="ARBA" id="ARBA00005992"/>
    </source>
</evidence>
<dbReference type="AlphaFoldDB" id="A0A178XZU6"/>
<reference evidence="10 11" key="1">
    <citation type="journal article" date="2016" name="Int. J. Syst. Evol. Microbiol.">
        <title>Ensifer glycinis sp. nov., an novel rhizobial species associated with Glycine spp.</title>
        <authorList>
            <person name="Yan H."/>
            <person name="Yan J."/>
            <person name="Sui X.H."/>
            <person name="Wang E.T."/>
            <person name="Chen W.X."/>
            <person name="Zhang X.X."/>
            <person name="Chen W.F."/>
        </authorList>
    </citation>
    <scope>NUCLEOTIDE SEQUENCE [LARGE SCALE GENOMIC DNA]</scope>
    <source>
        <strain evidence="10 11">CCBAU 23380</strain>
    </source>
</reference>
<keyword evidence="6 7" id="KW-0961">Cell wall biogenesis/degradation</keyword>
<dbReference type="PANTHER" id="PTHR36699">
    <property type="entry name" value="LD-TRANSPEPTIDASE"/>
    <property type="match status" value="1"/>
</dbReference>
<accession>A0A178XZU6</accession>
<feature type="domain" description="L,D-TPase catalytic" evidence="9">
    <location>
        <begin position="63"/>
        <end position="199"/>
    </location>
</feature>
<evidence type="ECO:0000256" key="3">
    <source>
        <dbReference type="ARBA" id="ARBA00022679"/>
    </source>
</evidence>
<dbReference type="GO" id="GO:0008360">
    <property type="term" value="P:regulation of cell shape"/>
    <property type="evidence" value="ECO:0007669"/>
    <property type="project" value="UniProtKB-UniRule"/>
</dbReference>
<dbReference type="EMBL" id="LPUX01000053">
    <property type="protein sequence ID" value="OAP40830.1"/>
    <property type="molecule type" value="Genomic_DNA"/>
</dbReference>
<dbReference type="Pfam" id="PF03734">
    <property type="entry name" value="YkuD"/>
    <property type="match status" value="1"/>
</dbReference>
<dbReference type="Proteomes" id="UP000094025">
    <property type="component" value="Unassembled WGS sequence"/>
</dbReference>
<keyword evidence="3" id="KW-0808">Transferase</keyword>
<comment type="similarity">
    <text evidence="2">Belongs to the YkuD family.</text>
</comment>
<dbReference type="OrthoDB" id="9809748at2"/>
<dbReference type="Gene3D" id="2.40.440.10">
    <property type="entry name" value="L,D-transpeptidase catalytic domain-like"/>
    <property type="match status" value="1"/>
</dbReference>
<organism evidence="10 11">
    <name type="scientific">Sinorhizobium glycinis</name>
    <dbReference type="NCBI Taxonomy" id="1472378"/>
    <lineage>
        <taxon>Bacteria</taxon>
        <taxon>Pseudomonadati</taxon>
        <taxon>Pseudomonadota</taxon>
        <taxon>Alphaproteobacteria</taxon>
        <taxon>Hyphomicrobiales</taxon>
        <taxon>Rhizobiaceae</taxon>
        <taxon>Sinorhizobium/Ensifer group</taxon>
        <taxon>Sinorhizobium</taxon>
    </lineage>
</organism>
<dbReference type="PANTHER" id="PTHR36699:SF1">
    <property type="entry name" value="L,D-TRANSPEPTIDASE YAFK-RELATED"/>
    <property type="match status" value="1"/>
</dbReference>
<protein>
    <recommendedName>
        <fullName evidence="9">L,D-TPase catalytic domain-containing protein</fullName>
    </recommendedName>
</protein>
<evidence type="ECO:0000256" key="1">
    <source>
        <dbReference type="ARBA" id="ARBA00004752"/>
    </source>
</evidence>
<feature type="region of interest" description="Disordered" evidence="8">
    <location>
        <begin position="1"/>
        <end position="21"/>
    </location>
</feature>
<evidence type="ECO:0000256" key="7">
    <source>
        <dbReference type="PROSITE-ProRule" id="PRU01373"/>
    </source>
</evidence>
<evidence type="ECO:0000256" key="6">
    <source>
        <dbReference type="ARBA" id="ARBA00023316"/>
    </source>
</evidence>
<keyword evidence="11" id="KW-1185">Reference proteome</keyword>
<dbReference type="CDD" id="cd16913">
    <property type="entry name" value="YkuD_like"/>
    <property type="match status" value="1"/>
</dbReference>
<dbReference type="GO" id="GO:0016740">
    <property type="term" value="F:transferase activity"/>
    <property type="evidence" value="ECO:0007669"/>
    <property type="project" value="UniProtKB-KW"/>
</dbReference>
<feature type="compositionally biased region" description="Basic and acidic residues" evidence="8">
    <location>
        <begin position="1"/>
        <end position="18"/>
    </location>
</feature>
<gene>
    <name evidence="10" type="ORF">AU381_02740</name>
</gene>
<dbReference type="PROSITE" id="PS52029">
    <property type="entry name" value="LD_TPASE"/>
    <property type="match status" value="1"/>
</dbReference>
<evidence type="ECO:0000256" key="4">
    <source>
        <dbReference type="ARBA" id="ARBA00022960"/>
    </source>
</evidence>
<proteinExistence type="inferred from homology"/>
<dbReference type="InterPro" id="IPR005490">
    <property type="entry name" value="LD_TPept_cat_dom"/>
</dbReference>
<sequence>MGSADRPRLMPARCDDKGRLRRRGRPVSFESDGWAMKNAGVWLLAAAFFLAAPFPMAAAETADKVVVYKERRVLQLFKGERLLREFPVALGGDPVGDKVQEGDRRTPEGRYVLDWRNDASSFYRSIHISYPAHEDVEAAAAKGVQPGGMIMIHGQPNYFGWLAFLTQMFDWTDGCIAVTNAEMDEIWDMVPNNTAIEINP</sequence>
<feature type="active site" description="Proton donor/acceptor" evidence="7">
    <location>
        <position position="153"/>
    </location>
</feature>
<feature type="active site" description="Nucleophile" evidence="7">
    <location>
        <position position="175"/>
    </location>
</feature>
<evidence type="ECO:0000313" key="11">
    <source>
        <dbReference type="Proteomes" id="UP000094025"/>
    </source>
</evidence>
<comment type="pathway">
    <text evidence="1 7">Cell wall biogenesis; peptidoglycan biosynthesis.</text>
</comment>
<dbReference type="GO" id="GO:0004180">
    <property type="term" value="F:carboxypeptidase activity"/>
    <property type="evidence" value="ECO:0007669"/>
    <property type="project" value="UniProtKB-ARBA"/>
</dbReference>
<dbReference type="GO" id="GO:0009252">
    <property type="term" value="P:peptidoglycan biosynthetic process"/>
    <property type="evidence" value="ECO:0007669"/>
    <property type="project" value="UniProtKB-UniPathway"/>
</dbReference>
<comment type="caution">
    <text evidence="10">The sequence shown here is derived from an EMBL/GenBank/DDBJ whole genome shotgun (WGS) entry which is preliminary data.</text>
</comment>
<dbReference type="GO" id="GO:0071555">
    <property type="term" value="P:cell wall organization"/>
    <property type="evidence" value="ECO:0007669"/>
    <property type="project" value="UniProtKB-UniRule"/>
</dbReference>
<dbReference type="UniPathway" id="UPA00219"/>